<dbReference type="AlphaFoldDB" id="A0A395GPE0"/>
<organism evidence="1 2">
    <name type="scientific">Aspergillus ibericus CBS 121593</name>
    <dbReference type="NCBI Taxonomy" id="1448316"/>
    <lineage>
        <taxon>Eukaryota</taxon>
        <taxon>Fungi</taxon>
        <taxon>Dikarya</taxon>
        <taxon>Ascomycota</taxon>
        <taxon>Pezizomycotina</taxon>
        <taxon>Eurotiomycetes</taxon>
        <taxon>Eurotiomycetidae</taxon>
        <taxon>Eurotiales</taxon>
        <taxon>Aspergillaceae</taxon>
        <taxon>Aspergillus</taxon>
        <taxon>Aspergillus subgen. Circumdati</taxon>
    </lineage>
</organism>
<sequence length="146" mass="14685">MVHSFYDITLETPHTSIPITTIPLIATHPPILATPGPLRIRRPTFRRRAIPRAADRAAPARDTVRCVGAVRSGWLVTLLGGREGWRYGLTVDGETGGCGYAGRDGGCGRGVEGCGGAEVVGGAGGEGAAGGVGGGCGECGGGGRTS</sequence>
<gene>
    <name evidence="1" type="ORF">BO80DRAFT_246293</name>
</gene>
<dbReference type="RefSeq" id="XP_025570221.1">
    <property type="nucleotide sequence ID" value="XM_025714593.1"/>
</dbReference>
<dbReference type="Proteomes" id="UP000249402">
    <property type="component" value="Unassembled WGS sequence"/>
</dbReference>
<protein>
    <submittedName>
        <fullName evidence="1">Uncharacterized protein</fullName>
    </submittedName>
</protein>
<dbReference type="GeneID" id="37219458"/>
<keyword evidence="2" id="KW-1185">Reference proteome</keyword>
<dbReference type="VEuPathDB" id="FungiDB:BO80DRAFT_246293"/>
<proteinExistence type="predicted"/>
<evidence type="ECO:0000313" key="1">
    <source>
        <dbReference type="EMBL" id="RAK95893.1"/>
    </source>
</evidence>
<dbReference type="EMBL" id="KZ824483">
    <property type="protein sequence ID" value="RAK95893.1"/>
    <property type="molecule type" value="Genomic_DNA"/>
</dbReference>
<reference evidence="1 2" key="1">
    <citation type="submission" date="2018-02" db="EMBL/GenBank/DDBJ databases">
        <title>The genomes of Aspergillus section Nigri reveals drivers in fungal speciation.</title>
        <authorList>
            <consortium name="DOE Joint Genome Institute"/>
            <person name="Vesth T.C."/>
            <person name="Nybo J."/>
            <person name="Theobald S."/>
            <person name="Brandl J."/>
            <person name="Frisvad J.C."/>
            <person name="Nielsen K.F."/>
            <person name="Lyhne E.K."/>
            <person name="Kogle M.E."/>
            <person name="Kuo A."/>
            <person name="Riley R."/>
            <person name="Clum A."/>
            <person name="Nolan M."/>
            <person name="Lipzen A."/>
            <person name="Salamov A."/>
            <person name="Henrissat B."/>
            <person name="Wiebenga A."/>
            <person name="De vries R.P."/>
            <person name="Grigoriev I.V."/>
            <person name="Mortensen U.H."/>
            <person name="Andersen M.R."/>
            <person name="Baker S.E."/>
        </authorList>
    </citation>
    <scope>NUCLEOTIDE SEQUENCE [LARGE SCALE GENOMIC DNA]</scope>
    <source>
        <strain evidence="1 2">CBS 121593</strain>
    </source>
</reference>
<accession>A0A395GPE0</accession>
<evidence type="ECO:0000313" key="2">
    <source>
        <dbReference type="Proteomes" id="UP000249402"/>
    </source>
</evidence>
<name>A0A395GPE0_9EURO</name>